<feature type="repeat" description="NHL" evidence="13">
    <location>
        <begin position="548"/>
        <end position="589"/>
    </location>
</feature>
<dbReference type="InterPro" id="IPR035016">
    <property type="entry name" value="NHL_PKND"/>
</dbReference>
<keyword evidence="8 14" id="KW-0547">Nucleotide-binding</keyword>
<feature type="repeat" description="NHL" evidence="13">
    <location>
        <begin position="506"/>
        <end position="547"/>
    </location>
</feature>
<dbReference type="Pfam" id="PF01436">
    <property type="entry name" value="NHL"/>
    <property type="match status" value="2"/>
</dbReference>
<dbReference type="SUPFAM" id="SSF101898">
    <property type="entry name" value="NHL repeat"/>
    <property type="match status" value="1"/>
</dbReference>
<dbReference type="GO" id="GO:0005524">
    <property type="term" value="F:ATP binding"/>
    <property type="evidence" value="ECO:0007669"/>
    <property type="project" value="UniProtKB-UniRule"/>
</dbReference>
<evidence type="ECO:0000256" key="7">
    <source>
        <dbReference type="ARBA" id="ARBA00022737"/>
    </source>
</evidence>
<dbReference type="CDD" id="cd14952">
    <property type="entry name" value="NHL_PKND_like"/>
    <property type="match status" value="1"/>
</dbReference>
<name>A0A975K1Q7_9MYCO</name>
<dbReference type="Gene3D" id="3.30.200.20">
    <property type="entry name" value="Phosphorylase Kinase, domain 1"/>
    <property type="match status" value="1"/>
</dbReference>
<dbReference type="EC" id="2.7.11.1" evidence="2"/>
<evidence type="ECO:0000256" key="1">
    <source>
        <dbReference type="ARBA" id="ARBA00004162"/>
    </source>
</evidence>
<evidence type="ECO:0000256" key="10">
    <source>
        <dbReference type="ARBA" id="ARBA00022840"/>
    </source>
</evidence>
<evidence type="ECO:0000313" key="17">
    <source>
        <dbReference type="EMBL" id="QUR69759.1"/>
    </source>
</evidence>
<evidence type="ECO:0000256" key="6">
    <source>
        <dbReference type="ARBA" id="ARBA00022692"/>
    </source>
</evidence>
<dbReference type="PROSITE" id="PS00108">
    <property type="entry name" value="PROTEIN_KINASE_ST"/>
    <property type="match status" value="1"/>
</dbReference>
<keyword evidence="11 15" id="KW-1133">Transmembrane helix</keyword>
<evidence type="ECO:0000256" key="9">
    <source>
        <dbReference type="ARBA" id="ARBA00022777"/>
    </source>
</evidence>
<dbReference type="SUPFAM" id="SSF56112">
    <property type="entry name" value="Protein kinase-like (PK-like)"/>
    <property type="match status" value="1"/>
</dbReference>
<organism evidence="17 18">
    <name type="scientific">Mycobacterium spongiae</name>
    <dbReference type="NCBI Taxonomy" id="886343"/>
    <lineage>
        <taxon>Bacteria</taxon>
        <taxon>Bacillati</taxon>
        <taxon>Actinomycetota</taxon>
        <taxon>Actinomycetes</taxon>
        <taxon>Mycobacteriales</taxon>
        <taxon>Mycobacteriaceae</taxon>
        <taxon>Mycobacterium</taxon>
    </lineage>
</organism>
<feature type="repeat" description="NHL" evidence="13">
    <location>
        <begin position="595"/>
        <end position="631"/>
    </location>
</feature>
<dbReference type="PANTHER" id="PTHR43289:SF6">
    <property type="entry name" value="SERINE_THREONINE-PROTEIN KINASE NEKL-3"/>
    <property type="match status" value="1"/>
</dbReference>
<dbReference type="FunFam" id="1.10.510.10:FF:000021">
    <property type="entry name" value="Serine/threonine protein kinase"/>
    <property type="match status" value="1"/>
</dbReference>
<keyword evidence="10 14" id="KW-0067">ATP-binding</keyword>
<dbReference type="InterPro" id="IPR017441">
    <property type="entry name" value="Protein_kinase_ATP_BS"/>
</dbReference>
<sequence length="631" mass="66942">MEESTTDRPAAGFGAGSQFGHYQLLRLLGTGGYGEVYEAEDTRMHRTVALKLIAAPYAGNPVFRERLYREARTAGRLNEPHVVPIHQCGEIDGQLYIDMRLIEGTDLLNELKRHGHLNPARAVAIVRQVAAALDAAHDGQVTHRDVKPANILLTGDDFACLVDFGLANAAADAKLTSTGITIGTFAYMAPERLRNADVGPGADVYALACVLYECLTGSQPYTDSDLPALITSHLTAPIPRPTQQRPEIPAGFDDVIARGMAKNPLDRYPSAGALADAAQRVLTTADQVAADTVVAVTPAPGPPPDLSETVAIRTQRYRTTTPAGIEPPAPKVPFLRRHRRVAIALASVAALVLVAALTTVVVGRQSRQQPESGADEARPPQVELPFGELTIPDGIAVDKAGNVYVTDDGTNRVLRLAARANAPTELPFTGVTDPDGLTVDDNDNVYLADGGLDGSPKVLKLLAGSNTQVKVPLTGLTNPWDVAVDTKDNVYVSDGVNRVLMLEAGSNNQVKVPFTGLNGPYGVTVDNIGSVYVTDGGNDRVLKLAAGSNNQVELPFTDLDVPKGVAVDTNGNVYITDSRNNRVLKLPVGSSTQIELPFTGLNGPEAVAVDTNGNVYVADIDNHRVLKLPAD</sequence>
<dbReference type="GO" id="GO:0005886">
    <property type="term" value="C:plasma membrane"/>
    <property type="evidence" value="ECO:0007669"/>
    <property type="project" value="UniProtKB-SubCell"/>
</dbReference>
<evidence type="ECO:0000256" key="13">
    <source>
        <dbReference type="PROSITE-ProRule" id="PRU00504"/>
    </source>
</evidence>
<dbReference type="PROSITE" id="PS50011">
    <property type="entry name" value="PROTEIN_KINASE_DOM"/>
    <property type="match status" value="1"/>
</dbReference>
<keyword evidence="6 15" id="KW-0812">Transmembrane</keyword>
<evidence type="ECO:0000256" key="2">
    <source>
        <dbReference type="ARBA" id="ARBA00012513"/>
    </source>
</evidence>
<dbReference type="SMART" id="SM00220">
    <property type="entry name" value="S_TKc"/>
    <property type="match status" value="1"/>
</dbReference>
<dbReference type="FunFam" id="3.30.200.20:FF:000348">
    <property type="entry name" value="Serine/threonine protein kinase"/>
    <property type="match status" value="1"/>
</dbReference>
<protein>
    <recommendedName>
        <fullName evidence="2">non-specific serine/threonine protein kinase</fullName>
        <ecNumber evidence="2">2.7.11.1</ecNumber>
    </recommendedName>
</protein>
<feature type="domain" description="Protein kinase" evidence="16">
    <location>
        <begin position="22"/>
        <end position="282"/>
    </location>
</feature>
<evidence type="ECO:0000256" key="4">
    <source>
        <dbReference type="ARBA" id="ARBA00022527"/>
    </source>
</evidence>
<dbReference type="Pfam" id="PF00069">
    <property type="entry name" value="Pkinase"/>
    <property type="match status" value="1"/>
</dbReference>
<keyword evidence="12 15" id="KW-0472">Membrane</keyword>
<evidence type="ECO:0000256" key="12">
    <source>
        <dbReference type="ARBA" id="ARBA00023136"/>
    </source>
</evidence>
<dbReference type="Proteomes" id="UP000682202">
    <property type="component" value="Chromosome"/>
</dbReference>
<evidence type="ECO:0000256" key="8">
    <source>
        <dbReference type="ARBA" id="ARBA00022741"/>
    </source>
</evidence>
<dbReference type="Gene3D" id="2.40.10.500">
    <property type="match status" value="2"/>
</dbReference>
<dbReference type="GO" id="GO:0004674">
    <property type="term" value="F:protein serine/threonine kinase activity"/>
    <property type="evidence" value="ECO:0007669"/>
    <property type="project" value="UniProtKB-KW"/>
</dbReference>
<keyword evidence="18" id="KW-1185">Reference proteome</keyword>
<dbReference type="Gene3D" id="2.120.10.30">
    <property type="entry name" value="TolB, C-terminal domain"/>
    <property type="match status" value="1"/>
</dbReference>
<dbReference type="InterPro" id="IPR011009">
    <property type="entry name" value="Kinase-like_dom_sf"/>
</dbReference>
<evidence type="ECO:0000256" key="5">
    <source>
        <dbReference type="ARBA" id="ARBA00022679"/>
    </source>
</evidence>
<dbReference type="InterPro" id="IPR001258">
    <property type="entry name" value="NHL_repeat"/>
</dbReference>
<dbReference type="InterPro" id="IPR011042">
    <property type="entry name" value="6-blade_b-propeller_TolB-like"/>
</dbReference>
<dbReference type="AlphaFoldDB" id="A0A975K1Q7"/>
<dbReference type="KEGG" id="mspg:F6B93_11775"/>
<dbReference type="Gene3D" id="1.10.510.10">
    <property type="entry name" value="Transferase(Phosphotransferase) domain 1"/>
    <property type="match status" value="1"/>
</dbReference>
<accession>A0A975K1Q7</accession>
<gene>
    <name evidence="17" type="ORF">F6B93_11775</name>
</gene>
<dbReference type="PROSITE" id="PS00107">
    <property type="entry name" value="PROTEIN_KINASE_ATP"/>
    <property type="match status" value="1"/>
</dbReference>
<evidence type="ECO:0000256" key="11">
    <source>
        <dbReference type="ARBA" id="ARBA00022989"/>
    </source>
</evidence>
<dbReference type="PROSITE" id="PS51125">
    <property type="entry name" value="NHL"/>
    <property type="match status" value="4"/>
</dbReference>
<dbReference type="CDD" id="cd14014">
    <property type="entry name" value="STKc_PknB_like"/>
    <property type="match status" value="1"/>
</dbReference>
<evidence type="ECO:0000256" key="3">
    <source>
        <dbReference type="ARBA" id="ARBA00022475"/>
    </source>
</evidence>
<keyword evidence="4" id="KW-0723">Serine/threonine-protein kinase</keyword>
<keyword evidence="7" id="KW-0677">Repeat</keyword>
<keyword evidence="5" id="KW-0808">Transferase</keyword>
<reference evidence="17" key="1">
    <citation type="submission" date="2019-12" db="EMBL/GenBank/DDBJ databases">
        <title>Mycobacterium spongiae sp. nov.</title>
        <authorList>
            <person name="Stinear T."/>
        </authorList>
    </citation>
    <scope>NUCLEOTIDE SEQUENCE</scope>
    <source>
        <strain evidence="17">FSD4b-SM</strain>
    </source>
</reference>
<dbReference type="EMBL" id="CP046600">
    <property type="protein sequence ID" value="QUR69759.1"/>
    <property type="molecule type" value="Genomic_DNA"/>
</dbReference>
<dbReference type="InterPro" id="IPR000719">
    <property type="entry name" value="Prot_kinase_dom"/>
</dbReference>
<feature type="repeat" description="NHL" evidence="13">
    <location>
        <begin position="387"/>
        <end position="419"/>
    </location>
</feature>
<evidence type="ECO:0000313" key="18">
    <source>
        <dbReference type="Proteomes" id="UP000682202"/>
    </source>
</evidence>
<dbReference type="GO" id="GO:0080090">
    <property type="term" value="P:regulation of primary metabolic process"/>
    <property type="evidence" value="ECO:0007669"/>
    <property type="project" value="UniProtKB-ARBA"/>
</dbReference>
<evidence type="ECO:0000259" key="16">
    <source>
        <dbReference type="PROSITE" id="PS50011"/>
    </source>
</evidence>
<keyword evidence="9 17" id="KW-0418">Kinase</keyword>
<dbReference type="InterPro" id="IPR008271">
    <property type="entry name" value="Ser/Thr_kinase_AS"/>
</dbReference>
<feature type="transmembrane region" description="Helical" evidence="15">
    <location>
        <begin position="341"/>
        <end position="362"/>
    </location>
</feature>
<keyword evidence="3" id="KW-1003">Cell membrane</keyword>
<evidence type="ECO:0000256" key="14">
    <source>
        <dbReference type="PROSITE-ProRule" id="PRU10141"/>
    </source>
</evidence>
<feature type="binding site" evidence="14">
    <location>
        <position position="51"/>
    </location>
    <ligand>
        <name>ATP</name>
        <dbReference type="ChEBI" id="CHEBI:30616"/>
    </ligand>
</feature>
<proteinExistence type="predicted"/>
<comment type="subcellular location">
    <subcellularLocation>
        <location evidence="1">Cell membrane</location>
        <topology evidence="1">Single-pass membrane protein</topology>
    </subcellularLocation>
</comment>
<dbReference type="PANTHER" id="PTHR43289">
    <property type="entry name" value="MITOGEN-ACTIVATED PROTEIN KINASE KINASE KINASE 20-RELATED"/>
    <property type="match status" value="1"/>
</dbReference>
<evidence type="ECO:0000256" key="15">
    <source>
        <dbReference type="SAM" id="Phobius"/>
    </source>
</evidence>